<dbReference type="Gene3D" id="3.10.310.10">
    <property type="entry name" value="Diaminopimelate Epimerase, Chain A, domain 1"/>
    <property type="match status" value="2"/>
</dbReference>
<dbReference type="PANTHER" id="PTHR13774">
    <property type="entry name" value="PHENAZINE BIOSYNTHESIS PROTEIN"/>
    <property type="match status" value="1"/>
</dbReference>
<name>A0A382L2S5_9ZZZZ</name>
<evidence type="ECO:0000313" key="1">
    <source>
        <dbReference type="EMBL" id="SVC30113.1"/>
    </source>
</evidence>
<sequence>MQYKYYICDVFTTKRFGGNPLAVLPDAEGLTVVQMQQIAREFNFSESTFVFPPEKGNTRKVRIFTPSTEVPFAGHPNIGTAFVFASAGIIEEFYETTEIVFEEKAGLVMVTLQKLHDGSFWSELQAPEKISIGKTIPTELLASAISLPPDKIITDIHPPQIVSVGLPFLIAELEDKTALEKASVNLEGFNKLAAQGITPDIHIYTRSNDEFDIRARMFAPFDGVPEDPATGSANCALGGLLTHYNSARSGNFEWKIAQGVEMGRPSSLKARTQKKDGEVISTYIGGSSVMVSEGVIYVD</sequence>
<dbReference type="SUPFAM" id="SSF54506">
    <property type="entry name" value="Diaminopimelate epimerase-like"/>
    <property type="match status" value="1"/>
</dbReference>
<dbReference type="Pfam" id="PF02567">
    <property type="entry name" value="PhzC-PhzF"/>
    <property type="match status" value="1"/>
</dbReference>
<dbReference type="AlphaFoldDB" id="A0A382L2S5"/>
<dbReference type="PIRSF" id="PIRSF016184">
    <property type="entry name" value="PhzC_PhzF"/>
    <property type="match status" value="1"/>
</dbReference>
<dbReference type="NCBIfam" id="TIGR00654">
    <property type="entry name" value="PhzF_family"/>
    <property type="match status" value="1"/>
</dbReference>
<reference evidence="1" key="1">
    <citation type="submission" date="2018-05" db="EMBL/GenBank/DDBJ databases">
        <authorList>
            <person name="Lanie J.A."/>
            <person name="Ng W.-L."/>
            <person name="Kazmierczak K.M."/>
            <person name="Andrzejewski T.M."/>
            <person name="Davidsen T.M."/>
            <person name="Wayne K.J."/>
            <person name="Tettelin H."/>
            <person name="Glass J.I."/>
            <person name="Rusch D."/>
            <person name="Podicherti R."/>
            <person name="Tsui H.-C.T."/>
            <person name="Winkler M.E."/>
        </authorList>
    </citation>
    <scope>NUCLEOTIDE SEQUENCE</scope>
</reference>
<accession>A0A382L2S5</accession>
<organism evidence="1">
    <name type="scientific">marine metagenome</name>
    <dbReference type="NCBI Taxonomy" id="408172"/>
    <lineage>
        <taxon>unclassified sequences</taxon>
        <taxon>metagenomes</taxon>
        <taxon>ecological metagenomes</taxon>
    </lineage>
</organism>
<dbReference type="InterPro" id="IPR003719">
    <property type="entry name" value="Phenazine_PhzF-like"/>
</dbReference>
<protein>
    <recommendedName>
        <fullName evidence="2">Phenazine biosynthesis protein PhzF family</fullName>
    </recommendedName>
</protein>
<dbReference type="PANTHER" id="PTHR13774:SF32">
    <property type="entry name" value="ANTISENSE-ENHANCING SEQUENCE 1"/>
    <property type="match status" value="1"/>
</dbReference>
<dbReference type="GO" id="GO:0005737">
    <property type="term" value="C:cytoplasm"/>
    <property type="evidence" value="ECO:0007669"/>
    <property type="project" value="TreeGrafter"/>
</dbReference>
<proteinExistence type="predicted"/>
<dbReference type="GO" id="GO:0016853">
    <property type="term" value="F:isomerase activity"/>
    <property type="evidence" value="ECO:0007669"/>
    <property type="project" value="TreeGrafter"/>
</dbReference>
<gene>
    <name evidence="1" type="ORF">METZ01_LOCUS282967</name>
</gene>
<dbReference type="EMBL" id="UINC01083936">
    <property type="protein sequence ID" value="SVC30113.1"/>
    <property type="molecule type" value="Genomic_DNA"/>
</dbReference>
<evidence type="ECO:0008006" key="2">
    <source>
        <dbReference type="Google" id="ProtNLM"/>
    </source>
</evidence>